<feature type="domain" description="MmgE/PrpD N-terminal" evidence="1">
    <location>
        <begin position="5"/>
        <end position="143"/>
    </location>
</feature>
<dbReference type="InterPro" id="IPR036148">
    <property type="entry name" value="MmgE/PrpD_sf"/>
</dbReference>
<dbReference type="AlphaFoldDB" id="X1FNT4"/>
<dbReference type="InterPro" id="IPR042183">
    <property type="entry name" value="MmgE/PrpD_sf_1"/>
</dbReference>
<sequence>MLEKRLARFTHDIRFDSLDKATLHLLKRNILDSYAGICASLQDTYLLGKYDRLTSMLPDDNGINVWGIGRAAHESEAVFMNSILGRRSDLVNTYISPNNVGGSHPSDNVSLVLTLGDWMNTSGEDILSSIYAAYLLSCGFANFYS</sequence>
<dbReference type="InterPro" id="IPR045336">
    <property type="entry name" value="MmgE_PrpD_N"/>
</dbReference>
<feature type="non-terminal residue" evidence="2">
    <location>
        <position position="145"/>
    </location>
</feature>
<evidence type="ECO:0000259" key="1">
    <source>
        <dbReference type="Pfam" id="PF03972"/>
    </source>
</evidence>
<proteinExistence type="predicted"/>
<reference evidence="2" key="1">
    <citation type="journal article" date="2014" name="Front. Microbiol.">
        <title>High frequency of phylogenetically diverse reductive dehalogenase-homologous genes in deep subseafloor sedimentary metagenomes.</title>
        <authorList>
            <person name="Kawai M."/>
            <person name="Futagami T."/>
            <person name="Toyoda A."/>
            <person name="Takaki Y."/>
            <person name="Nishi S."/>
            <person name="Hori S."/>
            <person name="Arai W."/>
            <person name="Tsubouchi T."/>
            <person name="Morono Y."/>
            <person name="Uchiyama I."/>
            <person name="Ito T."/>
            <person name="Fujiyama A."/>
            <person name="Inagaki F."/>
            <person name="Takami H."/>
        </authorList>
    </citation>
    <scope>NUCLEOTIDE SEQUENCE</scope>
    <source>
        <strain evidence="2">Expedition CK06-06</strain>
    </source>
</reference>
<protein>
    <recommendedName>
        <fullName evidence="1">MmgE/PrpD N-terminal domain-containing protein</fullName>
    </recommendedName>
</protein>
<evidence type="ECO:0000313" key="2">
    <source>
        <dbReference type="EMBL" id="GAH34180.1"/>
    </source>
</evidence>
<dbReference type="Gene3D" id="1.10.4100.10">
    <property type="entry name" value="2-methylcitrate dehydratase PrpD"/>
    <property type="match status" value="1"/>
</dbReference>
<dbReference type="SUPFAM" id="SSF103378">
    <property type="entry name" value="2-methylcitrate dehydratase PrpD"/>
    <property type="match status" value="1"/>
</dbReference>
<dbReference type="Pfam" id="PF03972">
    <property type="entry name" value="MmgE_PrpD_N"/>
    <property type="match status" value="1"/>
</dbReference>
<dbReference type="EMBL" id="BARU01013213">
    <property type="protein sequence ID" value="GAH34180.1"/>
    <property type="molecule type" value="Genomic_DNA"/>
</dbReference>
<dbReference type="GO" id="GO:0016829">
    <property type="term" value="F:lyase activity"/>
    <property type="evidence" value="ECO:0007669"/>
    <property type="project" value="InterPro"/>
</dbReference>
<accession>X1FNT4</accession>
<name>X1FNT4_9ZZZZ</name>
<organism evidence="2">
    <name type="scientific">marine sediment metagenome</name>
    <dbReference type="NCBI Taxonomy" id="412755"/>
    <lineage>
        <taxon>unclassified sequences</taxon>
        <taxon>metagenomes</taxon>
        <taxon>ecological metagenomes</taxon>
    </lineage>
</organism>
<gene>
    <name evidence="2" type="ORF">S03H2_23986</name>
</gene>
<comment type="caution">
    <text evidence="2">The sequence shown here is derived from an EMBL/GenBank/DDBJ whole genome shotgun (WGS) entry which is preliminary data.</text>
</comment>